<evidence type="ECO:0000313" key="3">
    <source>
        <dbReference type="Proteomes" id="UP000070700"/>
    </source>
</evidence>
<dbReference type="AlphaFoldDB" id="A0A194XI10"/>
<feature type="compositionally biased region" description="Basic and acidic residues" evidence="1">
    <location>
        <begin position="21"/>
        <end position="31"/>
    </location>
</feature>
<dbReference type="RefSeq" id="XP_018074119.1">
    <property type="nucleotide sequence ID" value="XM_018207679.1"/>
</dbReference>
<dbReference type="Proteomes" id="UP000070700">
    <property type="component" value="Unassembled WGS sequence"/>
</dbReference>
<protein>
    <submittedName>
        <fullName evidence="2">Uncharacterized protein</fullName>
    </submittedName>
</protein>
<organism evidence="2 3">
    <name type="scientific">Mollisia scopiformis</name>
    <name type="common">Conifer needle endophyte fungus</name>
    <name type="synonym">Phialocephala scopiformis</name>
    <dbReference type="NCBI Taxonomy" id="149040"/>
    <lineage>
        <taxon>Eukaryota</taxon>
        <taxon>Fungi</taxon>
        <taxon>Dikarya</taxon>
        <taxon>Ascomycota</taxon>
        <taxon>Pezizomycotina</taxon>
        <taxon>Leotiomycetes</taxon>
        <taxon>Helotiales</taxon>
        <taxon>Mollisiaceae</taxon>
        <taxon>Mollisia</taxon>
    </lineage>
</organism>
<keyword evidence="3" id="KW-1185">Reference proteome</keyword>
<feature type="compositionally biased region" description="Polar residues" evidence="1">
    <location>
        <begin position="1"/>
        <end position="20"/>
    </location>
</feature>
<dbReference type="GeneID" id="28817405"/>
<evidence type="ECO:0000313" key="2">
    <source>
        <dbReference type="EMBL" id="KUJ19764.1"/>
    </source>
</evidence>
<name>A0A194XI10_MOLSC</name>
<dbReference type="OrthoDB" id="3565340at2759"/>
<dbReference type="InParanoid" id="A0A194XI10"/>
<feature type="compositionally biased region" description="Polar residues" evidence="1">
    <location>
        <begin position="32"/>
        <end position="50"/>
    </location>
</feature>
<dbReference type="KEGG" id="psco:LY89DRAFT_459988"/>
<evidence type="ECO:0000256" key="1">
    <source>
        <dbReference type="SAM" id="MobiDB-lite"/>
    </source>
</evidence>
<feature type="compositionally biased region" description="Basic and acidic residues" evidence="1">
    <location>
        <begin position="181"/>
        <end position="204"/>
    </location>
</feature>
<sequence length="402" mass="45671">MATLTSKANIPTSGTSTGSQENRKRQNKNERGSVNPQTPGRSEVSTQYSWDTPRHHDELTAFEPCEMGSVMDFSLPTPAEDDSNSNGTSPELEQLISQTWQLPLENMNTGFTSNIDSISHPIYQHEDTVTFPYQSLDQTIQLEMPSTQFVQMTSEVGVLQPIRKYLGTSPSTLRTSDFERVHHNSMENHEPRGDKLQGAERQRNEYSSTRAGPRLSPEGHQISAEPLKAKTSSREVEALETRFERVIKYVEEAGFESIDDMTTQYYTTVFKEDSVPYWAQSRSRSRTLPGFLTSVHESTKTWTIRDVQSYQQHVTKIAESIYLNELATANQNIRMNEGTRHQTPEQHPTPSIRQDDRKLDNLWTAVIDLELSPGLKRKKTMIRENVSTPCNTKTIQVGSDRI</sequence>
<dbReference type="EMBL" id="KQ947410">
    <property type="protein sequence ID" value="KUJ19764.1"/>
    <property type="molecule type" value="Genomic_DNA"/>
</dbReference>
<gene>
    <name evidence="2" type="ORF">LY89DRAFT_459988</name>
</gene>
<accession>A0A194XI10</accession>
<proteinExistence type="predicted"/>
<reference evidence="2 3" key="1">
    <citation type="submission" date="2015-10" db="EMBL/GenBank/DDBJ databases">
        <title>Full genome of DAOMC 229536 Phialocephala scopiformis, a fungal endophyte of spruce producing the potent anti-insectan compound rugulosin.</title>
        <authorList>
            <consortium name="DOE Joint Genome Institute"/>
            <person name="Walker A.K."/>
            <person name="Frasz S.L."/>
            <person name="Seifert K.A."/>
            <person name="Miller J.D."/>
            <person name="Mondo S.J."/>
            <person name="Labutti K."/>
            <person name="Lipzen A."/>
            <person name="Dockter R."/>
            <person name="Kennedy M."/>
            <person name="Grigoriev I.V."/>
            <person name="Spatafora J.W."/>
        </authorList>
    </citation>
    <scope>NUCLEOTIDE SEQUENCE [LARGE SCALE GENOMIC DNA]</scope>
    <source>
        <strain evidence="2 3">CBS 120377</strain>
    </source>
</reference>
<feature type="region of interest" description="Disordered" evidence="1">
    <location>
        <begin position="1"/>
        <end position="50"/>
    </location>
</feature>
<feature type="region of interest" description="Disordered" evidence="1">
    <location>
        <begin position="181"/>
        <end position="229"/>
    </location>
</feature>
<feature type="region of interest" description="Disordered" evidence="1">
    <location>
        <begin position="69"/>
        <end position="90"/>
    </location>
</feature>